<feature type="binding site" evidence="7">
    <location>
        <position position="376"/>
    </location>
    <ligand>
        <name>Fe cation</name>
        <dbReference type="ChEBI" id="CHEBI:24875"/>
        <note>catalytic</note>
    </ligand>
</feature>
<dbReference type="EC" id="1.13.11.20" evidence="2"/>
<evidence type="ECO:0000256" key="6">
    <source>
        <dbReference type="ARBA" id="ARBA00023004"/>
    </source>
</evidence>
<dbReference type="PANTHER" id="PTHR12918">
    <property type="entry name" value="CYSTEINE DIOXYGENASE"/>
    <property type="match status" value="1"/>
</dbReference>
<dbReference type="AlphaFoldDB" id="A0A7S2FLI5"/>
<evidence type="ECO:0000256" key="7">
    <source>
        <dbReference type="PIRSR" id="PIRSR610300-51"/>
    </source>
</evidence>
<dbReference type="CDD" id="cd10548">
    <property type="entry name" value="cupin_CDO"/>
    <property type="match status" value="2"/>
</dbReference>
<dbReference type="SUPFAM" id="SSF51182">
    <property type="entry name" value="RmlC-like cupins"/>
    <property type="match status" value="2"/>
</dbReference>
<evidence type="ECO:0000313" key="9">
    <source>
        <dbReference type="EMBL" id="CAD9402401.1"/>
    </source>
</evidence>
<proteinExistence type="inferred from homology"/>
<dbReference type="EMBL" id="HBGS01017064">
    <property type="protein sequence ID" value="CAD9402401.1"/>
    <property type="molecule type" value="Transcribed_RNA"/>
</dbReference>
<gene>
    <name evidence="9" type="ORF">DSPE1174_LOCUS8968</name>
</gene>
<dbReference type="GO" id="GO:0017172">
    <property type="term" value="F:cysteine dioxygenase activity"/>
    <property type="evidence" value="ECO:0007669"/>
    <property type="project" value="UniProtKB-EC"/>
</dbReference>
<keyword evidence="5" id="KW-0560">Oxidoreductase</keyword>
<reference evidence="9" key="1">
    <citation type="submission" date="2021-01" db="EMBL/GenBank/DDBJ databases">
        <authorList>
            <person name="Corre E."/>
            <person name="Pelletier E."/>
            <person name="Niang G."/>
            <person name="Scheremetjew M."/>
            <person name="Finn R."/>
            <person name="Kale V."/>
            <person name="Holt S."/>
            <person name="Cochrane G."/>
            <person name="Meng A."/>
            <person name="Brown T."/>
            <person name="Cohen L."/>
        </authorList>
    </citation>
    <scope>NUCLEOTIDE SEQUENCE</scope>
    <source>
        <strain evidence="9">CCMP1381</strain>
    </source>
</reference>
<dbReference type="InterPro" id="IPR014710">
    <property type="entry name" value="RmlC-like_jellyroll"/>
</dbReference>
<dbReference type="Gene3D" id="2.60.120.10">
    <property type="entry name" value="Jelly Rolls"/>
    <property type="match status" value="2"/>
</dbReference>
<evidence type="ECO:0000256" key="4">
    <source>
        <dbReference type="ARBA" id="ARBA00022964"/>
    </source>
</evidence>
<keyword evidence="6 7" id="KW-0408">Iron</keyword>
<keyword evidence="4" id="KW-0223">Dioxygenase</keyword>
<dbReference type="PANTHER" id="PTHR12918:SF1">
    <property type="entry name" value="CYSTEINE DIOXYGENASE TYPE 1"/>
    <property type="match status" value="1"/>
</dbReference>
<dbReference type="Pfam" id="PF05995">
    <property type="entry name" value="CDO_I"/>
    <property type="match status" value="2"/>
</dbReference>
<dbReference type="InterPro" id="IPR011051">
    <property type="entry name" value="RmlC_Cupin_sf"/>
</dbReference>
<comment type="similarity">
    <text evidence="1">Belongs to the cysteine dioxygenase family.</text>
</comment>
<feature type="binding site" evidence="7">
    <location>
        <position position="323"/>
    </location>
    <ligand>
        <name>Fe cation</name>
        <dbReference type="ChEBI" id="CHEBI:24875"/>
        <note>catalytic</note>
    </ligand>
</feature>
<feature type="region of interest" description="Disordered" evidence="8">
    <location>
        <begin position="1"/>
        <end position="25"/>
    </location>
</feature>
<dbReference type="GO" id="GO:0008198">
    <property type="term" value="F:ferrous iron binding"/>
    <property type="evidence" value="ECO:0007669"/>
    <property type="project" value="TreeGrafter"/>
</dbReference>
<feature type="compositionally biased region" description="Polar residues" evidence="8">
    <location>
        <begin position="1"/>
        <end position="13"/>
    </location>
</feature>
<evidence type="ECO:0000256" key="2">
    <source>
        <dbReference type="ARBA" id="ARBA00013133"/>
    </source>
</evidence>
<name>A0A7S2FLI5_9STRA</name>
<organism evidence="9">
    <name type="scientific">Octactis speculum</name>
    <dbReference type="NCBI Taxonomy" id="3111310"/>
    <lineage>
        <taxon>Eukaryota</taxon>
        <taxon>Sar</taxon>
        <taxon>Stramenopiles</taxon>
        <taxon>Ochrophyta</taxon>
        <taxon>Dictyochophyceae</taxon>
        <taxon>Dictyochales</taxon>
        <taxon>Dictyochaceae</taxon>
        <taxon>Octactis</taxon>
    </lineage>
</organism>
<evidence type="ECO:0000256" key="8">
    <source>
        <dbReference type="SAM" id="MobiDB-lite"/>
    </source>
</evidence>
<sequence>MFFQHTGDNQTDEACTPPMFDSSAPSSLSDVIQVLKEKSMKKSKCKNDIWGLYDLANKEKALRDADTELVETLLTEGIQRMELTQDELNRYCSPSHFSDLRYTRNLVYVDDTVSVMVLCWGPGQVTPLHTHGSGVKSWFKVIRGELVLEKFPESATTCAAMKDGNSVSTVLTDRDKHMEEEHDCLGVHRLGNQSDLPAVSIHFYSPPLKEMKYLESGKRCDVPVVHYGGACDVTNIPRKGLMFANFESLKKLLDNDFETGGGLDGELEAKITHMLRVMSFDPLEWRQYATWDQEHFTRVLLASTDHFSMVLTCWDKGQYSPPHDHGGSTHWLKVLDGSLTEVQFEADSEEGRPLRVCRSGVISADSVCFNGVNTIHSVMNENEEKSFSINIYSPPYLQANYYDPETSVKKRVDIPRVT</sequence>
<protein>
    <recommendedName>
        <fullName evidence="2">cysteine dioxygenase</fullName>
        <ecNumber evidence="2">1.13.11.20</ecNumber>
    </recommendedName>
</protein>
<dbReference type="InterPro" id="IPR010300">
    <property type="entry name" value="CDO_1"/>
</dbReference>
<evidence type="ECO:0000256" key="5">
    <source>
        <dbReference type="ARBA" id="ARBA00023002"/>
    </source>
</evidence>
<keyword evidence="3 7" id="KW-0479">Metal-binding</keyword>
<evidence type="ECO:0000256" key="3">
    <source>
        <dbReference type="ARBA" id="ARBA00022723"/>
    </source>
</evidence>
<evidence type="ECO:0000256" key="1">
    <source>
        <dbReference type="ARBA" id="ARBA00006622"/>
    </source>
</evidence>
<accession>A0A7S2FLI5</accession>
<feature type="binding site" evidence="7">
    <location>
        <position position="325"/>
    </location>
    <ligand>
        <name>Fe cation</name>
        <dbReference type="ChEBI" id="CHEBI:24875"/>
        <note>catalytic</note>
    </ligand>
</feature>